<comment type="subunit">
    <text evidence="13">Homodimer.</text>
</comment>
<proteinExistence type="inferred from homology"/>
<dbReference type="KEGG" id="nio:NITINOP_1233"/>
<dbReference type="OrthoDB" id="9773087at2"/>
<dbReference type="CDD" id="cd00560">
    <property type="entry name" value="PanC"/>
    <property type="match status" value="1"/>
</dbReference>
<comment type="catalytic activity">
    <reaction evidence="11 13">
        <text>(R)-pantoate + beta-alanine + ATP = (R)-pantothenate + AMP + diphosphate + H(+)</text>
        <dbReference type="Rhea" id="RHEA:10912"/>
        <dbReference type="ChEBI" id="CHEBI:15378"/>
        <dbReference type="ChEBI" id="CHEBI:15980"/>
        <dbReference type="ChEBI" id="CHEBI:29032"/>
        <dbReference type="ChEBI" id="CHEBI:30616"/>
        <dbReference type="ChEBI" id="CHEBI:33019"/>
        <dbReference type="ChEBI" id="CHEBI:57966"/>
        <dbReference type="ChEBI" id="CHEBI:456215"/>
        <dbReference type="EC" id="6.3.2.1"/>
    </reaction>
</comment>
<feature type="binding site" evidence="13">
    <location>
        <begin position="30"/>
        <end position="37"/>
    </location>
    <ligand>
        <name>ATP</name>
        <dbReference type="ChEBI" id="CHEBI:30616"/>
    </ligand>
</feature>
<dbReference type="InterPro" id="IPR003721">
    <property type="entry name" value="Pantoate_ligase"/>
</dbReference>
<evidence type="ECO:0000256" key="2">
    <source>
        <dbReference type="ARBA" id="ARBA00004990"/>
    </source>
</evidence>
<dbReference type="SUPFAM" id="SSF52374">
    <property type="entry name" value="Nucleotidylyl transferase"/>
    <property type="match status" value="1"/>
</dbReference>
<dbReference type="HAMAP" id="MF_00158">
    <property type="entry name" value="PanC"/>
    <property type="match status" value="1"/>
</dbReference>
<comment type="miscellaneous">
    <text evidence="13">The reaction proceeds by a bi uni uni bi ping pong mechanism.</text>
</comment>
<dbReference type="Proteomes" id="UP000066284">
    <property type="component" value="Chromosome 1"/>
</dbReference>
<dbReference type="GO" id="GO:0005524">
    <property type="term" value="F:ATP binding"/>
    <property type="evidence" value="ECO:0007669"/>
    <property type="project" value="UniProtKB-KW"/>
</dbReference>
<evidence type="ECO:0000256" key="3">
    <source>
        <dbReference type="ARBA" id="ARBA00009256"/>
    </source>
</evidence>
<keyword evidence="15" id="KW-1185">Reference proteome</keyword>
<organism evidence="14 15">
    <name type="scientific">Candidatus Nitrospira inopinata</name>
    <dbReference type="NCBI Taxonomy" id="1715989"/>
    <lineage>
        <taxon>Bacteria</taxon>
        <taxon>Pseudomonadati</taxon>
        <taxon>Nitrospirota</taxon>
        <taxon>Nitrospiria</taxon>
        <taxon>Nitrospirales</taxon>
        <taxon>Nitrospiraceae</taxon>
        <taxon>Nitrospira</taxon>
    </lineage>
</organism>
<comment type="subcellular location">
    <subcellularLocation>
        <location evidence="1 13">Cytoplasm</location>
    </subcellularLocation>
</comment>
<dbReference type="Pfam" id="PF02569">
    <property type="entry name" value="Pantoate_ligase"/>
    <property type="match status" value="1"/>
</dbReference>
<evidence type="ECO:0000256" key="8">
    <source>
        <dbReference type="ARBA" id="ARBA00022655"/>
    </source>
</evidence>
<keyword evidence="8 13" id="KW-0566">Pantothenate biosynthesis</keyword>
<dbReference type="RefSeq" id="WP_062484108.1">
    <property type="nucleotide sequence ID" value="NZ_LN885086.1"/>
</dbReference>
<dbReference type="Gene3D" id="3.40.50.620">
    <property type="entry name" value="HUPs"/>
    <property type="match status" value="1"/>
</dbReference>
<feature type="binding site" evidence="13">
    <location>
        <position position="176"/>
    </location>
    <ligand>
        <name>ATP</name>
        <dbReference type="ChEBI" id="CHEBI:30616"/>
    </ligand>
</feature>
<dbReference type="FunFam" id="3.40.50.620:FF:000114">
    <property type="entry name" value="Pantothenate synthetase"/>
    <property type="match status" value="1"/>
</dbReference>
<dbReference type="GO" id="GO:0004592">
    <property type="term" value="F:pantoate-beta-alanine ligase activity"/>
    <property type="evidence" value="ECO:0007669"/>
    <property type="project" value="UniProtKB-UniRule"/>
</dbReference>
<evidence type="ECO:0000256" key="12">
    <source>
        <dbReference type="ARBA" id="ARBA00055042"/>
    </source>
</evidence>
<dbReference type="UniPathway" id="UPA00028">
    <property type="reaction ID" value="UER00005"/>
</dbReference>
<dbReference type="NCBIfam" id="TIGR00018">
    <property type="entry name" value="panC"/>
    <property type="match status" value="1"/>
</dbReference>
<comment type="pathway">
    <text evidence="2 13">Cofactor biosynthesis; (R)-pantothenate biosynthesis; (R)-pantothenate from (R)-pantoate and beta-alanine: step 1/1.</text>
</comment>
<evidence type="ECO:0000313" key="15">
    <source>
        <dbReference type="Proteomes" id="UP000066284"/>
    </source>
</evidence>
<name>A0A0S4KSB8_9BACT</name>
<dbReference type="PANTHER" id="PTHR21299:SF1">
    <property type="entry name" value="PANTOATE--BETA-ALANINE LIGASE"/>
    <property type="match status" value="1"/>
</dbReference>
<feature type="binding site" evidence="13">
    <location>
        <position position="61"/>
    </location>
    <ligand>
        <name>beta-alanine</name>
        <dbReference type="ChEBI" id="CHEBI:57966"/>
    </ligand>
</feature>
<evidence type="ECO:0000313" key="14">
    <source>
        <dbReference type="EMBL" id="CUQ66208.1"/>
    </source>
</evidence>
<dbReference type="EC" id="6.3.2.1" evidence="4 13"/>
<keyword evidence="10 13" id="KW-0067">ATP-binding</keyword>
<gene>
    <name evidence="13 14" type="primary">panC</name>
    <name evidence="14" type="ORF">NITINOP_1233</name>
</gene>
<evidence type="ECO:0000256" key="13">
    <source>
        <dbReference type="HAMAP-Rule" id="MF_00158"/>
    </source>
</evidence>
<evidence type="ECO:0000256" key="6">
    <source>
        <dbReference type="ARBA" id="ARBA00022490"/>
    </source>
</evidence>
<accession>A0A0S4KSB8</accession>
<evidence type="ECO:0000256" key="4">
    <source>
        <dbReference type="ARBA" id="ARBA00012219"/>
    </source>
</evidence>
<dbReference type="PANTHER" id="PTHR21299">
    <property type="entry name" value="CYTIDYLATE KINASE/PANTOATE-BETA-ALANINE LIGASE"/>
    <property type="match status" value="1"/>
</dbReference>
<feature type="binding site" evidence="13">
    <location>
        <begin position="147"/>
        <end position="150"/>
    </location>
    <ligand>
        <name>ATP</name>
        <dbReference type="ChEBI" id="CHEBI:30616"/>
    </ligand>
</feature>
<feature type="binding site" evidence="13">
    <location>
        <position position="153"/>
    </location>
    <ligand>
        <name>(R)-pantoate</name>
        <dbReference type="ChEBI" id="CHEBI:15980"/>
    </ligand>
</feature>
<dbReference type="STRING" id="1715989.NITINOP_1233"/>
<evidence type="ECO:0000256" key="1">
    <source>
        <dbReference type="ARBA" id="ARBA00004496"/>
    </source>
</evidence>
<dbReference type="GO" id="GO:0005829">
    <property type="term" value="C:cytosol"/>
    <property type="evidence" value="ECO:0007669"/>
    <property type="project" value="TreeGrafter"/>
</dbReference>
<protein>
    <recommendedName>
        <fullName evidence="5 13">Pantothenate synthetase</fullName>
        <shortName evidence="13">PS</shortName>
        <ecNumber evidence="4 13">6.3.2.1</ecNumber>
    </recommendedName>
    <alternativeName>
        <fullName evidence="13">Pantoate--beta-alanine ligase</fullName>
    </alternativeName>
    <alternativeName>
        <fullName evidence="13">Pantoate-activating enzyme</fullName>
    </alternativeName>
</protein>
<dbReference type="InterPro" id="IPR014729">
    <property type="entry name" value="Rossmann-like_a/b/a_fold"/>
</dbReference>
<dbReference type="Gene3D" id="3.30.1300.10">
    <property type="entry name" value="Pantoate-beta-alanine ligase, C-terminal domain"/>
    <property type="match status" value="1"/>
</dbReference>
<reference evidence="15" key="1">
    <citation type="submission" date="2015-09" db="EMBL/GenBank/DDBJ databases">
        <authorList>
            <person name="Daims H."/>
        </authorList>
    </citation>
    <scope>NUCLEOTIDE SEQUENCE [LARGE SCALE GENOMIC DNA]</scope>
</reference>
<dbReference type="GO" id="GO:0015940">
    <property type="term" value="P:pantothenate biosynthetic process"/>
    <property type="evidence" value="ECO:0007669"/>
    <property type="project" value="UniProtKB-UniRule"/>
</dbReference>
<dbReference type="InterPro" id="IPR042176">
    <property type="entry name" value="Pantoate_ligase_C"/>
</dbReference>
<feature type="active site" description="Proton donor" evidence="13">
    <location>
        <position position="37"/>
    </location>
</feature>
<sequence>MRIIRSPEAMAAWSENLRREGVTIGFVPTMGALHDGHRSLIRDGRLRSDALVVSVFVNPTQFGPGEDLTRYPRSPARDRAVCRKERVDVYFEPTEAVMYPKGYQTVVTVPEIARRWEGERRPHHFTGVATVVAKLFGIVRPHLALFGQKDYQQAVLVRRLVQDLNLGVRILVRPTVREPDGLAMSSRNVYLSSEERTIAAMLYKSLKAGGKAIRKGITEASIVERAMAAVIEREPRLAIEYLAVCDPLTLEPLVRVTSKAVLLGAVRIGPVRLIDNLIVSAPRE</sequence>
<feature type="binding site" evidence="13">
    <location>
        <begin position="184"/>
        <end position="187"/>
    </location>
    <ligand>
        <name>ATP</name>
        <dbReference type="ChEBI" id="CHEBI:30616"/>
    </ligand>
</feature>
<evidence type="ECO:0000256" key="9">
    <source>
        <dbReference type="ARBA" id="ARBA00022741"/>
    </source>
</evidence>
<evidence type="ECO:0000256" key="11">
    <source>
        <dbReference type="ARBA" id="ARBA00048258"/>
    </source>
</evidence>
<keyword evidence="9 13" id="KW-0547">Nucleotide-binding</keyword>
<comment type="similarity">
    <text evidence="3 13">Belongs to the pantothenate synthetase family.</text>
</comment>
<comment type="function">
    <text evidence="12 13">Catalyzes the condensation of pantoate with beta-alanine in an ATP-dependent reaction via a pantoyl-adenylate intermediate.</text>
</comment>
<dbReference type="EMBL" id="LN885086">
    <property type="protein sequence ID" value="CUQ66208.1"/>
    <property type="molecule type" value="Genomic_DNA"/>
</dbReference>
<evidence type="ECO:0000256" key="5">
    <source>
        <dbReference type="ARBA" id="ARBA00014155"/>
    </source>
</evidence>
<keyword evidence="6 13" id="KW-0963">Cytoplasm</keyword>
<feature type="binding site" evidence="13">
    <location>
        <position position="61"/>
    </location>
    <ligand>
        <name>(R)-pantoate</name>
        <dbReference type="ChEBI" id="CHEBI:15980"/>
    </ligand>
</feature>
<keyword evidence="7 13" id="KW-0436">Ligase</keyword>
<evidence type="ECO:0000256" key="7">
    <source>
        <dbReference type="ARBA" id="ARBA00022598"/>
    </source>
</evidence>
<evidence type="ECO:0000256" key="10">
    <source>
        <dbReference type="ARBA" id="ARBA00022840"/>
    </source>
</evidence>
<dbReference type="AlphaFoldDB" id="A0A0S4KSB8"/>